<evidence type="ECO:0000256" key="2">
    <source>
        <dbReference type="ARBA" id="ARBA00022714"/>
    </source>
</evidence>
<evidence type="ECO:0000256" key="3">
    <source>
        <dbReference type="ARBA" id="ARBA00022723"/>
    </source>
</evidence>
<dbReference type="InterPro" id="IPR017938">
    <property type="entry name" value="Riboflavin_synthase-like_b-brl"/>
</dbReference>
<dbReference type="PROSITE" id="PS00197">
    <property type="entry name" value="2FE2S_FER_1"/>
    <property type="match status" value="1"/>
</dbReference>
<dbReference type="Gene3D" id="3.10.20.30">
    <property type="match status" value="1"/>
</dbReference>
<keyword evidence="1" id="KW-0285">Flavoprotein</keyword>
<dbReference type="SUPFAM" id="SSF52343">
    <property type="entry name" value="Ferredoxin reductase-like, C-terminal NADP-linked domain"/>
    <property type="match status" value="1"/>
</dbReference>
<dbReference type="SUPFAM" id="SSF63380">
    <property type="entry name" value="Riboflavin synthase domain-like"/>
    <property type="match status" value="1"/>
</dbReference>
<evidence type="ECO:0000256" key="6">
    <source>
        <dbReference type="ARBA" id="ARBA00023014"/>
    </source>
</evidence>
<dbReference type="InterPro" id="IPR001041">
    <property type="entry name" value="2Fe-2S_ferredoxin-type"/>
</dbReference>
<evidence type="ECO:0000313" key="9">
    <source>
        <dbReference type="EMBL" id="PWE12661.1"/>
    </source>
</evidence>
<reference evidence="9 10" key="2">
    <citation type="submission" date="2018-05" db="EMBL/GenBank/DDBJ databases">
        <authorList>
            <person name="Lanie J.A."/>
            <person name="Ng W.-L."/>
            <person name="Kazmierczak K.M."/>
            <person name="Andrzejewski T.M."/>
            <person name="Davidsen T.M."/>
            <person name="Wayne K.J."/>
            <person name="Tettelin H."/>
            <person name="Glass J.I."/>
            <person name="Rusch D."/>
            <person name="Podicherti R."/>
            <person name="Tsui H.-C.T."/>
            <person name="Winkler M.E."/>
        </authorList>
    </citation>
    <scope>NUCLEOTIDE SEQUENCE [LARGE SCALE GENOMIC DNA]</scope>
    <source>
        <strain evidence="9 10">YBY</strain>
    </source>
</reference>
<comment type="caution">
    <text evidence="9">The sequence shown here is derived from an EMBL/GenBank/DDBJ whole genome shotgun (WGS) entry which is preliminary data.</text>
</comment>
<dbReference type="Pfam" id="PF00111">
    <property type="entry name" value="Fer2"/>
    <property type="match status" value="1"/>
</dbReference>
<evidence type="ECO:0000256" key="5">
    <source>
        <dbReference type="ARBA" id="ARBA00023004"/>
    </source>
</evidence>
<dbReference type="InterPro" id="IPR001433">
    <property type="entry name" value="OxRdtase_FAD/NAD-bd"/>
</dbReference>
<evidence type="ECO:0000256" key="4">
    <source>
        <dbReference type="ARBA" id="ARBA00023002"/>
    </source>
</evidence>
<keyword evidence="5" id="KW-0408">Iron</keyword>
<dbReference type="PANTHER" id="PTHR47354">
    <property type="entry name" value="NADH OXIDOREDUCTASE HCR"/>
    <property type="match status" value="1"/>
</dbReference>
<dbReference type="PANTHER" id="PTHR47354:SF1">
    <property type="entry name" value="CARNITINE MONOOXYGENASE REDUCTASE SUBUNIT"/>
    <property type="match status" value="1"/>
</dbReference>
<dbReference type="EMBL" id="QEXO01000005">
    <property type="protein sequence ID" value="PWE12661.1"/>
    <property type="molecule type" value="Genomic_DNA"/>
</dbReference>
<dbReference type="AlphaFoldDB" id="A0A2U2BF88"/>
<dbReference type="Gene3D" id="2.40.30.10">
    <property type="entry name" value="Translation factors"/>
    <property type="match status" value="1"/>
</dbReference>
<keyword evidence="3" id="KW-0479">Metal-binding</keyword>
<dbReference type="Gene3D" id="3.40.50.80">
    <property type="entry name" value="Nucleotide-binding domain of ferredoxin-NADP reductase (FNR) module"/>
    <property type="match status" value="1"/>
</dbReference>
<dbReference type="InterPro" id="IPR050415">
    <property type="entry name" value="MRET"/>
</dbReference>
<keyword evidence="6" id="KW-0411">Iron-sulfur</keyword>
<dbReference type="GO" id="GO:0051537">
    <property type="term" value="F:2 iron, 2 sulfur cluster binding"/>
    <property type="evidence" value="ECO:0007669"/>
    <property type="project" value="UniProtKB-KW"/>
</dbReference>
<dbReference type="Proteomes" id="UP000245216">
    <property type="component" value="Unassembled WGS sequence"/>
</dbReference>
<evidence type="ECO:0000259" key="7">
    <source>
        <dbReference type="PROSITE" id="PS51085"/>
    </source>
</evidence>
<feature type="domain" description="FAD-binding FR-type" evidence="8">
    <location>
        <begin position="18"/>
        <end position="120"/>
    </location>
</feature>
<dbReference type="PRINTS" id="PR00409">
    <property type="entry name" value="PHDIOXRDTASE"/>
</dbReference>
<dbReference type="SUPFAM" id="SSF54292">
    <property type="entry name" value="2Fe-2S ferredoxin-like"/>
    <property type="match status" value="1"/>
</dbReference>
<dbReference type="STRING" id="511.UZ73_10580"/>
<evidence type="ECO:0000313" key="10">
    <source>
        <dbReference type="Proteomes" id="UP000245216"/>
    </source>
</evidence>
<feature type="domain" description="2Fe-2S ferredoxin-type" evidence="7">
    <location>
        <begin position="253"/>
        <end position="336"/>
    </location>
</feature>
<dbReference type="CDD" id="cd00207">
    <property type="entry name" value="fer2"/>
    <property type="match status" value="1"/>
</dbReference>
<gene>
    <name evidence="9" type="ORF">DF183_17995</name>
</gene>
<organism evidence="9 10">
    <name type="scientific">Alcaligenes faecalis</name>
    <dbReference type="NCBI Taxonomy" id="511"/>
    <lineage>
        <taxon>Bacteria</taxon>
        <taxon>Pseudomonadati</taxon>
        <taxon>Pseudomonadota</taxon>
        <taxon>Betaproteobacteria</taxon>
        <taxon>Burkholderiales</taxon>
        <taxon>Alcaligenaceae</taxon>
        <taxon>Alcaligenes</taxon>
    </lineage>
</organism>
<dbReference type="CDD" id="cd06185">
    <property type="entry name" value="PDR_like"/>
    <property type="match status" value="1"/>
</dbReference>
<protein>
    <submittedName>
        <fullName evidence="9">Oxidoreductase</fullName>
    </submittedName>
</protein>
<dbReference type="GO" id="GO:0016491">
    <property type="term" value="F:oxidoreductase activity"/>
    <property type="evidence" value="ECO:0007669"/>
    <property type="project" value="UniProtKB-KW"/>
</dbReference>
<accession>A0A2U2BF88</accession>
<keyword evidence="2" id="KW-0001">2Fe-2S</keyword>
<sequence>MNAIAEPATPVQAATNPDGLLSLRIRQIRYEAQGINSYELSCPQGGELPAFEAGAHIDVHIQPGLIRQYSLCNPPHERHRYVIAVLRDANGRGGSRTLHDALQVQQQVTVSTPRNHFRLDPNARRSILLAGGIGITPIKAMAHFLESQGQPFELHYCTRNHDTAAFGSELLTWQEQGRLHLHLDNGNPAQGLNLQDLLANASEGTHVYYCGPAGFMQACAQASSHWPAGSVHCEHFKAPEPVPNANTLPPGAFVAQIASTGQCIEVAPDQSLSDALTQAGVPIATSCVSGLCGTCRINYLQGDVDHQDYILSPDEQSHCLTACVSRARSGVLVLDL</sequence>
<evidence type="ECO:0000259" key="8">
    <source>
        <dbReference type="PROSITE" id="PS51384"/>
    </source>
</evidence>
<dbReference type="GO" id="GO:0046872">
    <property type="term" value="F:metal ion binding"/>
    <property type="evidence" value="ECO:0007669"/>
    <property type="project" value="UniProtKB-KW"/>
</dbReference>
<reference evidence="9 10" key="1">
    <citation type="submission" date="2018-05" db="EMBL/GenBank/DDBJ databases">
        <title>Genome Sequence of an Efficient Indole-Degrading Bacterium, Alcaligenes sp.YBY.</title>
        <authorList>
            <person name="Yang B."/>
        </authorList>
    </citation>
    <scope>NUCLEOTIDE SEQUENCE [LARGE SCALE GENOMIC DNA]</scope>
    <source>
        <strain evidence="9 10">YBY</strain>
    </source>
</reference>
<dbReference type="InterPro" id="IPR039261">
    <property type="entry name" value="FNR_nucleotide-bd"/>
</dbReference>
<dbReference type="Pfam" id="PF00175">
    <property type="entry name" value="NAD_binding_1"/>
    <property type="match status" value="1"/>
</dbReference>
<proteinExistence type="predicted"/>
<dbReference type="PROSITE" id="PS51085">
    <property type="entry name" value="2FE2S_FER_2"/>
    <property type="match status" value="1"/>
</dbReference>
<dbReference type="InterPro" id="IPR012675">
    <property type="entry name" value="Beta-grasp_dom_sf"/>
</dbReference>
<name>A0A2U2BF88_ALCFA</name>
<evidence type="ECO:0000256" key="1">
    <source>
        <dbReference type="ARBA" id="ARBA00022630"/>
    </source>
</evidence>
<dbReference type="InterPro" id="IPR036010">
    <property type="entry name" value="2Fe-2S_ferredoxin-like_sf"/>
</dbReference>
<dbReference type="RefSeq" id="WP_109089818.1">
    <property type="nucleotide sequence ID" value="NZ_CAXOJJ010000030.1"/>
</dbReference>
<keyword evidence="4" id="KW-0560">Oxidoreductase</keyword>
<dbReference type="PROSITE" id="PS51384">
    <property type="entry name" value="FAD_FR"/>
    <property type="match status" value="1"/>
</dbReference>
<dbReference type="InterPro" id="IPR017927">
    <property type="entry name" value="FAD-bd_FR_type"/>
</dbReference>
<dbReference type="InterPro" id="IPR006058">
    <property type="entry name" value="2Fe2S_fd_BS"/>
</dbReference>